<dbReference type="GO" id="GO:0030688">
    <property type="term" value="C:preribosome, small subunit precursor"/>
    <property type="evidence" value="ECO:0007669"/>
    <property type="project" value="TreeGrafter"/>
</dbReference>
<feature type="region of interest" description="Disordered" evidence="2">
    <location>
        <begin position="195"/>
        <end position="233"/>
    </location>
</feature>
<organism evidence="3 4">
    <name type="scientific">Lolium multiflorum</name>
    <name type="common">Italian ryegrass</name>
    <name type="synonym">Lolium perenne subsp. multiflorum</name>
    <dbReference type="NCBI Taxonomy" id="4521"/>
    <lineage>
        <taxon>Eukaryota</taxon>
        <taxon>Viridiplantae</taxon>
        <taxon>Streptophyta</taxon>
        <taxon>Embryophyta</taxon>
        <taxon>Tracheophyta</taxon>
        <taxon>Spermatophyta</taxon>
        <taxon>Magnoliopsida</taxon>
        <taxon>Liliopsida</taxon>
        <taxon>Poales</taxon>
        <taxon>Poaceae</taxon>
        <taxon>BOP clade</taxon>
        <taxon>Pooideae</taxon>
        <taxon>Poodae</taxon>
        <taxon>Poeae</taxon>
        <taxon>Poeae Chloroplast Group 2 (Poeae type)</taxon>
        <taxon>Loliodinae</taxon>
        <taxon>Loliinae</taxon>
        <taxon>Lolium</taxon>
    </lineage>
</organism>
<dbReference type="PANTHER" id="PTHR21531">
    <property type="entry name" value="LOW-TEMPERATURE VIABILITY PROTEIN LTV1-RELATED"/>
    <property type="match status" value="1"/>
</dbReference>
<dbReference type="PANTHER" id="PTHR21531:SF0">
    <property type="entry name" value="PROTEIN LTV1 HOMOLOG"/>
    <property type="match status" value="1"/>
</dbReference>
<reference evidence="3" key="1">
    <citation type="submission" date="2023-07" db="EMBL/GenBank/DDBJ databases">
        <title>A chromosome-level genome assembly of Lolium multiflorum.</title>
        <authorList>
            <person name="Chen Y."/>
            <person name="Copetti D."/>
            <person name="Kolliker R."/>
            <person name="Studer B."/>
        </authorList>
    </citation>
    <scope>NUCLEOTIDE SEQUENCE</scope>
    <source>
        <strain evidence="3">02402/16</strain>
        <tissue evidence="3">Leaf</tissue>
    </source>
</reference>
<protein>
    <recommendedName>
        <fullName evidence="5">Low temperature viability protein</fullName>
    </recommendedName>
</protein>
<accession>A0AAD8WAY7</accession>
<dbReference type="GO" id="GO:0005634">
    <property type="term" value="C:nucleus"/>
    <property type="evidence" value="ECO:0007669"/>
    <property type="project" value="TreeGrafter"/>
</dbReference>
<feature type="compositionally biased region" description="Basic and acidic residues" evidence="2">
    <location>
        <begin position="428"/>
        <end position="455"/>
    </location>
</feature>
<dbReference type="Proteomes" id="UP001231189">
    <property type="component" value="Unassembled WGS sequence"/>
</dbReference>
<dbReference type="InterPro" id="IPR007307">
    <property type="entry name" value="Ltv1"/>
</dbReference>
<evidence type="ECO:0000256" key="1">
    <source>
        <dbReference type="ARBA" id="ARBA00009078"/>
    </source>
</evidence>
<feature type="compositionally biased region" description="Acidic residues" evidence="2">
    <location>
        <begin position="195"/>
        <end position="225"/>
    </location>
</feature>
<sequence length="489" mass="54641">MAGEAAARGRKARNFATFRLFPRDGAAGPDDRVFVRVDNNAYTIPGFGDDHDQDPSLSPTAAADQFPSSTSGPLPDHVRQQILELGLPDDGYNYLLHLRELRPAAAASSFVPSHTTRPEPLPLDVKAYDASKVRVASGKAEEELDEGRTMCKVAAKTAPVRRVGKAIDPDVARLLDESDDEGLEEDFVIMANQAEGDEVDDEEEEEGGGVFSDVEDDEEFEDAEDEPRQRVPRLLDEQFDLLALEEYGDSDDDDGGVRDGEHELPNEVIDELKLFHNQNVCNDEGYRTPGDFVRRKLDTTTAEEVDESANVIQKCAEYAEKYLNDPAQDEEVVLVSESSDESEVWDCESIVSTYSNLDNHPGKIQAPRNPRNLLPKVFPGETATTKDIIKLHGKEKLPVDYLPQRKRKSEKEKKPKPAEAEPEAPDTEYFKKVVQKETKDEKKARKSAVKEEKREARKAKKELKELYKFETQKAQKVAAVTGPSSIRLK</sequence>
<feature type="region of interest" description="Disordered" evidence="2">
    <location>
        <begin position="399"/>
        <end position="457"/>
    </location>
</feature>
<evidence type="ECO:0000313" key="4">
    <source>
        <dbReference type="Proteomes" id="UP001231189"/>
    </source>
</evidence>
<dbReference type="EMBL" id="JAUUTY010000004">
    <property type="protein sequence ID" value="KAK1649876.1"/>
    <property type="molecule type" value="Genomic_DNA"/>
</dbReference>
<evidence type="ECO:0000256" key="2">
    <source>
        <dbReference type="SAM" id="MobiDB-lite"/>
    </source>
</evidence>
<dbReference type="AlphaFoldDB" id="A0AAD8WAY7"/>
<dbReference type="GO" id="GO:0005829">
    <property type="term" value="C:cytosol"/>
    <property type="evidence" value="ECO:0007669"/>
    <property type="project" value="TreeGrafter"/>
</dbReference>
<proteinExistence type="inferred from homology"/>
<name>A0AAD8WAY7_LOLMU</name>
<comment type="caution">
    <text evidence="3">The sequence shown here is derived from an EMBL/GenBank/DDBJ whole genome shotgun (WGS) entry which is preliminary data.</text>
</comment>
<feature type="region of interest" description="Disordered" evidence="2">
    <location>
        <begin position="45"/>
        <end position="76"/>
    </location>
</feature>
<evidence type="ECO:0008006" key="5">
    <source>
        <dbReference type="Google" id="ProtNLM"/>
    </source>
</evidence>
<feature type="compositionally biased region" description="Basic and acidic residues" evidence="2">
    <location>
        <begin position="409"/>
        <end position="419"/>
    </location>
</feature>
<gene>
    <name evidence="3" type="ORF">QYE76_067681</name>
</gene>
<comment type="similarity">
    <text evidence="1">Belongs to the LTV1 family.</text>
</comment>
<dbReference type="GO" id="GO:0042274">
    <property type="term" value="P:ribosomal small subunit biogenesis"/>
    <property type="evidence" value="ECO:0007669"/>
    <property type="project" value="InterPro"/>
</dbReference>
<keyword evidence="4" id="KW-1185">Reference proteome</keyword>
<evidence type="ECO:0000313" key="3">
    <source>
        <dbReference type="EMBL" id="KAK1649876.1"/>
    </source>
</evidence>
<dbReference type="GO" id="GO:0000056">
    <property type="term" value="P:ribosomal small subunit export from nucleus"/>
    <property type="evidence" value="ECO:0007669"/>
    <property type="project" value="TreeGrafter"/>
</dbReference>